<sequence length="111" mass="12151">MIQLPYLDSWDVTPVEITLLGGIGEDGDNEVLGTWSGKVNYSEKSKRVQSKTGQWILLSATIRVKGDILPGVEFVSGTVKVSGYDTVKSIVSYTRPRNPDGTVNHTKLELV</sequence>
<organism evidence="1 2">
    <name type="scientific">Fastidiosipila sanguinis</name>
    <dbReference type="NCBI Taxonomy" id="236753"/>
    <lineage>
        <taxon>Bacteria</taxon>
        <taxon>Bacillati</taxon>
        <taxon>Bacillota</taxon>
        <taxon>Clostridia</taxon>
        <taxon>Eubacteriales</taxon>
        <taxon>Oscillospiraceae</taxon>
        <taxon>Fastidiosipila</taxon>
    </lineage>
</organism>
<dbReference type="EMBL" id="CP027226">
    <property type="protein sequence ID" value="AVM42825.1"/>
    <property type="molecule type" value="Genomic_DNA"/>
</dbReference>
<keyword evidence="2" id="KW-1185">Reference proteome</keyword>
<gene>
    <name evidence="1" type="ORF">C5Q98_06190</name>
</gene>
<dbReference type="OrthoDB" id="1751462at2"/>
<dbReference type="RefSeq" id="WP_106012775.1">
    <property type="nucleotide sequence ID" value="NZ_CP027226.1"/>
</dbReference>
<reference evidence="2" key="1">
    <citation type="submission" date="2018-02" db="EMBL/GenBank/DDBJ databases">
        <authorList>
            <person name="Holder M.E."/>
            <person name="Ajami N.J."/>
            <person name="Petrosino J.F."/>
        </authorList>
    </citation>
    <scope>NUCLEOTIDE SEQUENCE [LARGE SCALE GENOMIC DNA]</scope>
    <source>
        <strain evidence="2">CCUG 47711</strain>
    </source>
</reference>
<name>A0A2S0KP64_9FIRM</name>
<evidence type="ECO:0000313" key="2">
    <source>
        <dbReference type="Proteomes" id="UP000237947"/>
    </source>
</evidence>
<dbReference type="AlphaFoldDB" id="A0A2S0KP64"/>
<accession>A0A2S0KP64</accession>
<protein>
    <submittedName>
        <fullName evidence="1">Uncharacterized protein</fullName>
    </submittedName>
</protein>
<proteinExistence type="predicted"/>
<dbReference type="Proteomes" id="UP000237947">
    <property type="component" value="Chromosome"/>
</dbReference>
<dbReference type="KEGG" id="fsa:C5Q98_06190"/>
<evidence type="ECO:0000313" key="1">
    <source>
        <dbReference type="EMBL" id="AVM42825.1"/>
    </source>
</evidence>